<evidence type="ECO:0000313" key="2">
    <source>
        <dbReference type="Proteomes" id="UP000616547"/>
    </source>
</evidence>
<reference evidence="2" key="1">
    <citation type="submission" date="2021-01" db="EMBL/GenBank/DDBJ databases">
        <title>Draft genome sequence of Nasalis larvatus strain YZ03.</title>
        <authorList>
            <person name="Suzuki-Hashido N."/>
            <person name="Tsuchida S."/>
            <person name="Hayakawa T."/>
        </authorList>
    </citation>
    <scope>NUCLEOTIDE SEQUENCE [LARGE SCALE GENOMIC DNA]</scope>
    <source>
        <strain evidence="2">YZ03</strain>
    </source>
</reference>
<gene>
    <name evidence="1" type="ORF">lacNasYZ03_13880</name>
</gene>
<dbReference type="EMBL" id="BOCI01000399">
    <property type="protein sequence ID" value="GHW01701.1"/>
    <property type="molecule type" value="Genomic_DNA"/>
</dbReference>
<protein>
    <submittedName>
        <fullName evidence="1">Uncharacterized protein</fullName>
    </submittedName>
</protein>
<sequence>MEKKKKIWLFVLVFGLAGVLVYAAEIACAFMNDRNKKMEYSFDDEDPEEAEADYKNEE</sequence>
<name>A0ABQ3W844_9LACO</name>
<organism evidence="1 2">
    <name type="scientific">Lactobacillus nasalidis</name>
    <dbReference type="NCBI Taxonomy" id="2797258"/>
    <lineage>
        <taxon>Bacteria</taxon>
        <taxon>Bacillati</taxon>
        <taxon>Bacillota</taxon>
        <taxon>Bacilli</taxon>
        <taxon>Lactobacillales</taxon>
        <taxon>Lactobacillaceae</taxon>
        <taxon>Lactobacillus</taxon>
    </lineage>
</organism>
<comment type="caution">
    <text evidence="1">The sequence shown here is derived from an EMBL/GenBank/DDBJ whole genome shotgun (WGS) entry which is preliminary data.</text>
</comment>
<keyword evidence="2" id="KW-1185">Reference proteome</keyword>
<dbReference type="Proteomes" id="UP000616547">
    <property type="component" value="Unassembled WGS sequence"/>
</dbReference>
<dbReference type="RefSeq" id="WP_201332003.1">
    <property type="nucleotide sequence ID" value="NZ_BOCG01000480.1"/>
</dbReference>
<proteinExistence type="predicted"/>
<evidence type="ECO:0000313" key="1">
    <source>
        <dbReference type="EMBL" id="GHW01701.1"/>
    </source>
</evidence>
<accession>A0ABQ3W844</accession>